<proteinExistence type="predicted"/>
<dbReference type="InterPro" id="IPR037682">
    <property type="entry name" value="TonB_C"/>
</dbReference>
<sequence>MKYIITAIALIFSITAFGQVASSTEVPLPVSQEDKNKPIDFLIVYKNPDVMPDFPEGISAFRTQFQNAVDTNAFHPENGENDLKALISFIIERDGSMTDVKVSGSNEKFNAEVKKAVRSIKDKWKPGKIKGQAVRSRYKIPLTIKIS</sequence>
<dbReference type="Gene3D" id="3.30.1150.10">
    <property type="match status" value="1"/>
</dbReference>
<dbReference type="Proteomes" id="UP000831068">
    <property type="component" value="Chromosome"/>
</dbReference>
<gene>
    <name evidence="3" type="ORF">MTP08_14035</name>
</gene>
<evidence type="ECO:0000313" key="4">
    <source>
        <dbReference type="Proteomes" id="UP000831068"/>
    </source>
</evidence>
<protein>
    <submittedName>
        <fullName evidence="3">Energy transducer TonB</fullName>
    </submittedName>
</protein>
<dbReference type="RefSeq" id="WP_243576474.1">
    <property type="nucleotide sequence ID" value="NZ_CP094529.1"/>
</dbReference>
<dbReference type="Pfam" id="PF03544">
    <property type="entry name" value="TonB_C"/>
    <property type="match status" value="1"/>
</dbReference>
<feature type="signal peptide" evidence="1">
    <location>
        <begin position="1"/>
        <end position="18"/>
    </location>
</feature>
<evidence type="ECO:0000259" key="2">
    <source>
        <dbReference type="Pfam" id="PF03544"/>
    </source>
</evidence>
<dbReference type="SUPFAM" id="SSF74653">
    <property type="entry name" value="TolA/TonB C-terminal domain"/>
    <property type="match status" value="1"/>
</dbReference>
<dbReference type="EMBL" id="CP094529">
    <property type="protein sequence ID" value="UOE38152.1"/>
    <property type="molecule type" value="Genomic_DNA"/>
</dbReference>
<organism evidence="3 4">
    <name type="scientific">Chryseobacterium oryzae</name>
    <dbReference type="NCBI Taxonomy" id="2929799"/>
    <lineage>
        <taxon>Bacteria</taxon>
        <taxon>Pseudomonadati</taxon>
        <taxon>Bacteroidota</taxon>
        <taxon>Flavobacteriia</taxon>
        <taxon>Flavobacteriales</taxon>
        <taxon>Weeksellaceae</taxon>
        <taxon>Chryseobacterium group</taxon>
        <taxon>Chryseobacterium</taxon>
    </lineage>
</organism>
<reference evidence="3 4" key="1">
    <citation type="submission" date="2022-03" db="EMBL/GenBank/DDBJ databases">
        <title>Chryseobacterium sp. isolated from the Andong Sikhe.</title>
        <authorList>
            <person name="Won M."/>
            <person name="Kim S.-J."/>
            <person name="Kwon S.-W."/>
        </authorList>
    </citation>
    <scope>NUCLEOTIDE SEQUENCE [LARGE SCALE GENOMIC DNA]</scope>
    <source>
        <strain evidence="3 4">ADR-1</strain>
    </source>
</reference>
<keyword evidence="4" id="KW-1185">Reference proteome</keyword>
<evidence type="ECO:0000256" key="1">
    <source>
        <dbReference type="SAM" id="SignalP"/>
    </source>
</evidence>
<evidence type="ECO:0000313" key="3">
    <source>
        <dbReference type="EMBL" id="UOE38152.1"/>
    </source>
</evidence>
<feature type="chain" id="PRO_5045974948" evidence="1">
    <location>
        <begin position="19"/>
        <end position="147"/>
    </location>
</feature>
<keyword evidence="1" id="KW-0732">Signal</keyword>
<accession>A0ABY4BG61</accession>
<name>A0ABY4BG61_9FLAO</name>
<feature type="domain" description="TonB C-terminal" evidence="2">
    <location>
        <begin position="87"/>
        <end position="142"/>
    </location>
</feature>